<dbReference type="PANTHER" id="PTHR35007">
    <property type="entry name" value="INTEGRAL MEMBRANE PROTEIN-RELATED"/>
    <property type="match status" value="1"/>
</dbReference>
<evidence type="ECO:0000256" key="5">
    <source>
        <dbReference type="ARBA" id="ARBA00023136"/>
    </source>
</evidence>
<keyword evidence="3 6" id="KW-0812">Transmembrane</keyword>
<comment type="caution">
    <text evidence="8">The sequence shown here is derived from an EMBL/GenBank/DDBJ whole genome shotgun (WGS) entry which is preliminary data.</text>
</comment>
<protein>
    <submittedName>
        <fullName evidence="8">Secretion system protein</fullName>
    </submittedName>
</protein>
<dbReference type="Pfam" id="PF00482">
    <property type="entry name" value="T2SSF"/>
    <property type="match status" value="1"/>
</dbReference>
<dbReference type="EMBL" id="WESC01000015">
    <property type="protein sequence ID" value="KAB7738888.1"/>
    <property type="molecule type" value="Genomic_DNA"/>
</dbReference>
<dbReference type="GO" id="GO:0005886">
    <property type="term" value="C:plasma membrane"/>
    <property type="evidence" value="ECO:0007669"/>
    <property type="project" value="UniProtKB-SubCell"/>
</dbReference>
<dbReference type="Proteomes" id="UP000468901">
    <property type="component" value="Unassembled WGS sequence"/>
</dbReference>
<gene>
    <name evidence="8" type="ORF">F2P47_14830</name>
</gene>
<dbReference type="RefSeq" id="WP_152217163.1">
    <property type="nucleotide sequence ID" value="NZ_JBAQYD010000012.1"/>
</dbReference>
<evidence type="ECO:0000256" key="1">
    <source>
        <dbReference type="ARBA" id="ARBA00004651"/>
    </source>
</evidence>
<dbReference type="Gene3D" id="1.20.81.30">
    <property type="entry name" value="Type II secretion system (T2SS), domain F"/>
    <property type="match status" value="1"/>
</dbReference>
<comment type="subcellular location">
    <subcellularLocation>
        <location evidence="1">Cell membrane</location>
        <topology evidence="1">Multi-pass membrane protein</topology>
    </subcellularLocation>
</comment>
<evidence type="ECO:0000256" key="3">
    <source>
        <dbReference type="ARBA" id="ARBA00022692"/>
    </source>
</evidence>
<accession>A0A6N6VDU0</accession>
<feature type="transmembrane region" description="Helical" evidence="6">
    <location>
        <begin position="7"/>
        <end position="23"/>
    </location>
</feature>
<evidence type="ECO:0000313" key="8">
    <source>
        <dbReference type="EMBL" id="KAB7738888.1"/>
    </source>
</evidence>
<organism evidence="8 9">
    <name type="scientific">Parvibaculum sedimenti</name>
    <dbReference type="NCBI Taxonomy" id="2608632"/>
    <lineage>
        <taxon>Bacteria</taxon>
        <taxon>Pseudomonadati</taxon>
        <taxon>Pseudomonadota</taxon>
        <taxon>Alphaproteobacteria</taxon>
        <taxon>Hyphomicrobiales</taxon>
        <taxon>Parvibaculaceae</taxon>
        <taxon>Parvibaculum</taxon>
    </lineage>
</organism>
<sequence>MTVSGGVLIAIGVVSAAVAWLFLSALLHLPIYIVVPGVVAAFYVGPRQVLKTQQRRVEDQFTDLFPEAVDMVTRMVRAGLPINVAFRAVGEEAPPPVNRIFSELAAEEKIGARFDEALASAADRVGLPDFRFFAVAVALHYSTGGNIAVTLEILSDIVRKRKATRLKAKATTAEVRTSAMVLGALPFVVIGGLLVLSPAYLAPLTTDPRGNVIIGLAIGFLAAAYFSMRWMMRRATRI</sequence>
<feature type="transmembrane region" description="Helical" evidence="6">
    <location>
        <begin position="29"/>
        <end position="46"/>
    </location>
</feature>
<dbReference type="PANTHER" id="PTHR35007:SF1">
    <property type="entry name" value="PILUS ASSEMBLY PROTEIN"/>
    <property type="match status" value="1"/>
</dbReference>
<dbReference type="InterPro" id="IPR042094">
    <property type="entry name" value="T2SS_GspF_sf"/>
</dbReference>
<keyword evidence="2" id="KW-1003">Cell membrane</keyword>
<keyword evidence="5 6" id="KW-0472">Membrane</keyword>
<dbReference type="InterPro" id="IPR018076">
    <property type="entry name" value="T2SS_GspF_dom"/>
</dbReference>
<feature type="transmembrane region" description="Helical" evidence="6">
    <location>
        <begin position="212"/>
        <end position="232"/>
    </location>
</feature>
<reference evidence="8 9" key="1">
    <citation type="submission" date="2019-09" db="EMBL/GenBank/DDBJ databases">
        <title>Parvibaculum sedimenti sp. nov., isolated from sediment.</title>
        <authorList>
            <person name="Wang Y."/>
        </authorList>
    </citation>
    <scope>NUCLEOTIDE SEQUENCE [LARGE SCALE GENOMIC DNA]</scope>
    <source>
        <strain evidence="8 9">HXT-9</strain>
    </source>
</reference>
<keyword evidence="4 6" id="KW-1133">Transmembrane helix</keyword>
<name>A0A6N6VDU0_9HYPH</name>
<evidence type="ECO:0000259" key="7">
    <source>
        <dbReference type="Pfam" id="PF00482"/>
    </source>
</evidence>
<proteinExistence type="predicted"/>
<evidence type="ECO:0000256" key="2">
    <source>
        <dbReference type="ARBA" id="ARBA00022475"/>
    </source>
</evidence>
<feature type="domain" description="Type II secretion system protein GspF" evidence="7">
    <location>
        <begin position="70"/>
        <end position="193"/>
    </location>
</feature>
<evidence type="ECO:0000256" key="4">
    <source>
        <dbReference type="ARBA" id="ARBA00022989"/>
    </source>
</evidence>
<keyword evidence="9" id="KW-1185">Reference proteome</keyword>
<evidence type="ECO:0000313" key="9">
    <source>
        <dbReference type="Proteomes" id="UP000468901"/>
    </source>
</evidence>
<evidence type="ECO:0000256" key="6">
    <source>
        <dbReference type="SAM" id="Phobius"/>
    </source>
</evidence>
<feature type="transmembrane region" description="Helical" evidence="6">
    <location>
        <begin position="179"/>
        <end position="200"/>
    </location>
</feature>
<dbReference type="AlphaFoldDB" id="A0A6N6VDU0"/>